<dbReference type="GO" id="GO:0016787">
    <property type="term" value="F:hydrolase activity"/>
    <property type="evidence" value="ECO:0007669"/>
    <property type="project" value="UniProtKB-KW"/>
</dbReference>
<evidence type="ECO:0000313" key="2">
    <source>
        <dbReference type="EMBL" id="MBB5795007.1"/>
    </source>
</evidence>
<organism evidence="2 3">
    <name type="scientific">Streptomyces caelestis</name>
    <dbReference type="NCBI Taxonomy" id="36816"/>
    <lineage>
        <taxon>Bacteria</taxon>
        <taxon>Bacillati</taxon>
        <taxon>Actinomycetota</taxon>
        <taxon>Actinomycetes</taxon>
        <taxon>Kitasatosporales</taxon>
        <taxon>Streptomycetaceae</taxon>
        <taxon>Streptomyces</taxon>
    </lineage>
</organism>
<dbReference type="Proteomes" id="UP000590647">
    <property type="component" value="Unassembled WGS sequence"/>
</dbReference>
<protein>
    <submittedName>
        <fullName evidence="2">5-methylcytosine-specific restriction protein A</fullName>
        <ecNumber evidence="2">3.1.21.-</ecNumber>
    </submittedName>
</protein>
<dbReference type="Pfam" id="PF26348">
    <property type="entry name" value="SRA_ScoMcrA"/>
    <property type="match status" value="1"/>
</dbReference>
<keyword evidence="3" id="KW-1185">Reference proteome</keyword>
<sequence>MDLASIKPGLMTTRAAMKELFGGGTQGGIIPSDTTPNILIYVDHDSGKKYGYEDGWLEEEDEHGPVFEYTGQGTRGEQTFLGRNGSRNAAVLYHADSRRSLRVFMAAGKVPGSKSAAKRQRYIGEFELDSQQPYTVREANDEKGERRRIIVFRLRPKGDFERLAQDVISRARETDTQKVSAKVVTCKMVEPKRNRVSESRRAAQPSLIADLRQSALREQYLEDLTKREHEVFACQIKILGTTSTLKTDLYDATTHELYAIRGASSRDEVHVALGQLQDFARHIEPRDPKLTVLLPEKPQDDLLNLLHTQGIDLVYQDANGYTRCAAK</sequence>
<dbReference type="RefSeq" id="WP_184984159.1">
    <property type="nucleotide sequence ID" value="NZ_JACHNE010000001.1"/>
</dbReference>
<dbReference type="EC" id="3.1.21.-" evidence="2"/>
<gene>
    <name evidence="2" type="ORF">HDA41_002971</name>
</gene>
<feature type="domain" description="ScoMcrA-like SRA" evidence="1">
    <location>
        <begin position="12"/>
        <end position="156"/>
    </location>
</feature>
<dbReference type="InterPro" id="IPR058712">
    <property type="entry name" value="SRA_ScoMcrA"/>
</dbReference>
<accession>A0A7W9H3G3</accession>
<dbReference type="AlphaFoldDB" id="A0A7W9H3G3"/>
<name>A0A7W9H3G3_9ACTN</name>
<comment type="caution">
    <text evidence="2">The sequence shown here is derived from an EMBL/GenBank/DDBJ whole genome shotgun (WGS) entry which is preliminary data.</text>
</comment>
<reference evidence="2 3" key="1">
    <citation type="submission" date="2020-08" db="EMBL/GenBank/DDBJ databases">
        <title>Sequencing the genomes of 1000 actinobacteria strains.</title>
        <authorList>
            <person name="Klenk H.-P."/>
        </authorList>
    </citation>
    <scope>NUCLEOTIDE SEQUENCE [LARGE SCALE GENOMIC DNA]</scope>
    <source>
        <strain evidence="2 3">DSM 40084</strain>
    </source>
</reference>
<evidence type="ECO:0000259" key="1">
    <source>
        <dbReference type="Pfam" id="PF26348"/>
    </source>
</evidence>
<proteinExistence type="predicted"/>
<evidence type="ECO:0000313" key="3">
    <source>
        <dbReference type="Proteomes" id="UP000590647"/>
    </source>
</evidence>
<keyword evidence="2" id="KW-0378">Hydrolase</keyword>
<dbReference type="EMBL" id="JACHNE010000001">
    <property type="protein sequence ID" value="MBB5795007.1"/>
    <property type="molecule type" value="Genomic_DNA"/>
</dbReference>